<evidence type="ECO:0000256" key="1">
    <source>
        <dbReference type="SAM" id="MobiDB-lite"/>
    </source>
</evidence>
<feature type="compositionally biased region" description="Gly residues" evidence="1">
    <location>
        <begin position="72"/>
        <end position="81"/>
    </location>
</feature>
<feature type="region of interest" description="Disordered" evidence="1">
    <location>
        <begin position="23"/>
        <end position="128"/>
    </location>
</feature>
<organism evidence="3 4">
    <name type="scientific">Tianweitania populi</name>
    <dbReference type="NCBI Taxonomy" id="1607949"/>
    <lineage>
        <taxon>Bacteria</taxon>
        <taxon>Pseudomonadati</taxon>
        <taxon>Pseudomonadota</taxon>
        <taxon>Alphaproteobacteria</taxon>
        <taxon>Hyphomicrobiales</taxon>
        <taxon>Phyllobacteriaceae</taxon>
        <taxon>Tianweitania</taxon>
    </lineage>
</organism>
<accession>A0A8J3DVS0</accession>
<comment type="caution">
    <text evidence="3">The sequence shown here is derived from an EMBL/GenBank/DDBJ whole genome shotgun (WGS) entry which is preliminary data.</text>
</comment>
<reference evidence="3" key="1">
    <citation type="journal article" date="2014" name="Int. J. Syst. Evol. Microbiol.">
        <title>Complete genome sequence of Corynebacterium casei LMG S-19264T (=DSM 44701T), isolated from a smear-ripened cheese.</title>
        <authorList>
            <consortium name="US DOE Joint Genome Institute (JGI-PGF)"/>
            <person name="Walter F."/>
            <person name="Albersmeier A."/>
            <person name="Kalinowski J."/>
            <person name="Ruckert C."/>
        </authorList>
    </citation>
    <scope>NUCLEOTIDE SEQUENCE</scope>
    <source>
        <strain evidence="3">KCTC 42249</strain>
    </source>
</reference>
<reference evidence="3" key="2">
    <citation type="submission" date="2020-09" db="EMBL/GenBank/DDBJ databases">
        <authorList>
            <person name="Sun Q."/>
            <person name="Kim S."/>
        </authorList>
    </citation>
    <scope>NUCLEOTIDE SEQUENCE</scope>
    <source>
        <strain evidence="3">KCTC 42249</strain>
    </source>
</reference>
<dbReference type="AlphaFoldDB" id="A0A8J3DVS0"/>
<evidence type="ECO:0000313" key="3">
    <source>
        <dbReference type="EMBL" id="GHD05494.1"/>
    </source>
</evidence>
<evidence type="ECO:0000313" key="4">
    <source>
        <dbReference type="Proteomes" id="UP000630142"/>
    </source>
</evidence>
<dbReference type="Proteomes" id="UP000630142">
    <property type="component" value="Unassembled WGS sequence"/>
</dbReference>
<feature type="chain" id="PRO_5035214552" evidence="2">
    <location>
        <begin position="28"/>
        <end position="128"/>
    </location>
</feature>
<sequence>MRDQTALRRVLLALTTVGFMSAAPAFAQTPNDVSRPGDKTNCTQAASKAEPATAPDRNSADGTAPGNTGSTGWSGGTGGAYIGTNPQGATAASPTWQPPTARGIDLAGVPEKVTPAAQGQSVPATAGC</sequence>
<feature type="compositionally biased region" description="Polar residues" evidence="1">
    <location>
        <begin position="117"/>
        <end position="128"/>
    </location>
</feature>
<feature type="signal peptide" evidence="2">
    <location>
        <begin position="1"/>
        <end position="27"/>
    </location>
</feature>
<gene>
    <name evidence="3" type="ORF">GCM10016234_01590</name>
</gene>
<proteinExistence type="predicted"/>
<protein>
    <submittedName>
        <fullName evidence="3">Uncharacterized protein</fullName>
    </submittedName>
</protein>
<keyword evidence="4" id="KW-1185">Reference proteome</keyword>
<dbReference type="RefSeq" id="WP_244641274.1">
    <property type="nucleotide sequence ID" value="NZ_BMZQ01000001.1"/>
</dbReference>
<name>A0A8J3DVS0_9HYPH</name>
<feature type="compositionally biased region" description="Polar residues" evidence="1">
    <location>
        <begin position="85"/>
        <end position="95"/>
    </location>
</feature>
<keyword evidence="2" id="KW-0732">Signal</keyword>
<dbReference type="EMBL" id="BMZQ01000001">
    <property type="protein sequence ID" value="GHD05494.1"/>
    <property type="molecule type" value="Genomic_DNA"/>
</dbReference>
<evidence type="ECO:0000256" key="2">
    <source>
        <dbReference type="SAM" id="SignalP"/>
    </source>
</evidence>